<dbReference type="PANTHER" id="PTHR42844:SF1">
    <property type="entry name" value="DIHYDRONEOPTERIN ALDOLASE 1-RELATED"/>
    <property type="match status" value="1"/>
</dbReference>
<dbReference type="InterPro" id="IPR043133">
    <property type="entry name" value="GTP-CH-I_C/QueF"/>
</dbReference>
<comment type="catalytic activity">
    <reaction evidence="1 6">
        <text>7,8-dihydroneopterin = 6-hydroxymethyl-7,8-dihydropterin + glycolaldehyde</text>
        <dbReference type="Rhea" id="RHEA:10540"/>
        <dbReference type="ChEBI" id="CHEBI:17001"/>
        <dbReference type="ChEBI" id="CHEBI:17071"/>
        <dbReference type="ChEBI" id="CHEBI:44841"/>
        <dbReference type="EC" id="4.1.2.25"/>
    </reaction>
</comment>
<proteinExistence type="inferred from homology"/>
<dbReference type="InterPro" id="IPR006156">
    <property type="entry name" value="Dihydroneopterin_aldolase"/>
</dbReference>
<gene>
    <name evidence="8" type="primary">folB</name>
    <name evidence="8" type="ORF">KHU32_00585</name>
</gene>
<evidence type="ECO:0000256" key="3">
    <source>
        <dbReference type="ARBA" id="ARBA00005708"/>
    </source>
</evidence>
<evidence type="ECO:0000256" key="2">
    <source>
        <dbReference type="ARBA" id="ARBA00005013"/>
    </source>
</evidence>
<dbReference type="Gene3D" id="3.30.1130.10">
    <property type="match status" value="1"/>
</dbReference>
<accession>A0ABS5Q746</accession>
<dbReference type="NCBIfam" id="TIGR00526">
    <property type="entry name" value="folB_dom"/>
    <property type="match status" value="1"/>
</dbReference>
<dbReference type="EC" id="4.1.2.25" evidence="6"/>
<evidence type="ECO:0000256" key="6">
    <source>
        <dbReference type="RuleBase" id="RU362079"/>
    </source>
</evidence>
<feature type="domain" description="Dihydroneopterin aldolase/epimerase" evidence="7">
    <location>
        <begin position="21"/>
        <end position="134"/>
    </location>
</feature>
<dbReference type="EMBL" id="JAHCDA010000001">
    <property type="protein sequence ID" value="MBS7809410.1"/>
    <property type="molecule type" value="Genomic_DNA"/>
</dbReference>
<protein>
    <recommendedName>
        <fullName evidence="6">7,8-dihydroneopterin aldolase</fullName>
        <ecNumber evidence="6">4.1.2.25</ecNumber>
    </recommendedName>
</protein>
<dbReference type="SMART" id="SM00905">
    <property type="entry name" value="FolB"/>
    <property type="match status" value="1"/>
</dbReference>
<comment type="similarity">
    <text evidence="3 6">Belongs to the DHNA family.</text>
</comment>
<evidence type="ECO:0000256" key="1">
    <source>
        <dbReference type="ARBA" id="ARBA00001353"/>
    </source>
</evidence>
<sequence>MTSVTPPAPLPSNGTLKLRQVFVRGLELQARLGIYAHEKVGPQRIRVHIDLAVVDESAAVGIGPDDLSRVVNYERVVYAAREAVARGHVLLVETLAETIAAAALEDPRVRTARVSIEKPDAFADAETVGVTIERTRDQTNL</sequence>
<dbReference type="RefSeq" id="WP_213668116.1">
    <property type="nucleotide sequence ID" value="NZ_JAHCDA010000001.1"/>
</dbReference>
<dbReference type="GO" id="GO:0004150">
    <property type="term" value="F:dihydroneopterin aldolase activity"/>
    <property type="evidence" value="ECO:0007669"/>
    <property type="project" value="UniProtKB-EC"/>
</dbReference>
<dbReference type="Pfam" id="PF02152">
    <property type="entry name" value="FolB"/>
    <property type="match status" value="1"/>
</dbReference>
<organism evidence="8 9">
    <name type="scientific">Roseococcus pinisoli</name>
    <dbReference type="NCBI Taxonomy" id="2835040"/>
    <lineage>
        <taxon>Bacteria</taxon>
        <taxon>Pseudomonadati</taxon>
        <taxon>Pseudomonadota</taxon>
        <taxon>Alphaproteobacteria</taxon>
        <taxon>Acetobacterales</taxon>
        <taxon>Roseomonadaceae</taxon>
        <taxon>Roseococcus</taxon>
    </lineage>
</organism>
<evidence type="ECO:0000259" key="7">
    <source>
        <dbReference type="SMART" id="SM00905"/>
    </source>
</evidence>
<dbReference type="Proteomes" id="UP000766336">
    <property type="component" value="Unassembled WGS sequence"/>
</dbReference>
<dbReference type="PANTHER" id="PTHR42844">
    <property type="entry name" value="DIHYDRONEOPTERIN ALDOLASE 1-RELATED"/>
    <property type="match status" value="1"/>
</dbReference>
<evidence type="ECO:0000256" key="4">
    <source>
        <dbReference type="ARBA" id="ARBA00022909"/>
    </source>
</evidence>
<evidence type="ECO:0000256" key="5">
    <source>
        <dbReference type="ARBA" id="ARBA00023239"/>
    </source>
</evidence>
<keyword evidence="5 6" id="KW-0456">Lyase</keyword>
<dbReference type="NCBIfam" id="TIGR00525">
    <property type="entry name" value="folB"/>
    <property type="match status" value="1"/>
</dbReference>
<dbReference type="SUPFAM" id="SSF55620">
    <property type="entry name" value="Tetrahydrobiopterin biosynthesis enzymes-like"/>
    <property type="match status" value="1"/>
</dbReference>
<name>A0ABS5Q746_9PROT</name>
<comment type="function">
    <text evidence="6">Catalyzes the conversion of 7,8-dihydroneopterin to 6-hydroxymethyl-7,8-dihydropterin.</text>
</comment>
<comment type="pathway">
    <text evidence="2 6">Cofactor biosynthesis; tetrahydrofolate biosynthesis; 2-amino-4-hydroxy-6-hydroxymethyl-7,8-dihydropteridine diphosphate from 7,8-dihydroneopterin triphosphate: step 3/4.</text>
</comment>
<comment type="caution">
    <text evidence="8">The sequence shown here is derived from an EMBL/GenBank/DDBJ whole genome shotgun (WGS) entry which is preliminary data.</text>
</comment>
<dbReference type="InterPro" id="IPR006157">
    <property type="entry name" value="FolB_dom"/>
</dbReference>
<reference evidence="8 9" key="1">
    <citation type="submission" date="2021-05" db="EMBL/GenBank/DDBJ databases">
        <title>Roseococcus sp. XZZS9, whole genome shotgun sequencing project.</title>
        <authorList>
            <person name="Zhao G."/>
            <person name="Shen L."/>
        </authorList>
    </citation>
    <scope>NUCLEOTIDE SEQUENCE [LARGE SCALE GENOMIC DNA]</scope>
    <source>
        <strain evidence="8 9">XZZS9</strain>
    </source>
</reference>
<keyword evidence="4 6" id="KW-0289">Folate biosynthesis</keyword>
<keyword evidence="9" id="KW-1185">Reference proteome</keyword>
<evidence type="ECO:0000313" key="8">
    <source>
        <dbReference type="EMBL" id="MBS7809410.1"/>
    </source>
</evidence>
<evidence type="ECO:0000313" key="9">
    <source>
        <dbReference type="Proteomes" id="UP000766336"/>
    </source>
</evidence>